<gene>
    <name evidence="3" type="ORF">T459_22153</name>
</gene>
<keyword evidence="2" id="KW-1133">Transmembrane helix</keyword>
<organism evidence="3 4">
    <name type="scientific">Capsicum annuum</name>
    <name type="common">Capsicum pepper</name>
    <dbReference type="NCBI Taxonomy" id="4072"/>
    <lineage>
        <taxon>Eukaryota</taxon>
        <taxon>Viridiplantae</taxon>
        <taxon>Streptophyta</taxon>
        <taxon>Embryophyta</taxon>
        <taxon>Tracheophyta</taxon>
        <taxon>Spermatophyta</taxon>
        <taxon>Magnoliopsida</taxon>
        <taxon>eudicotyledons</taxon>
        <taxon>Gunneridae</taxon>
        <taxon>Pentapetalae</taxon>
        <taxon>asterids</taxon>
        <taxon>lamiids</taxon>
        <taxon>Solanales</taxon>
        <taxon>Solanaceae</taxon>
        <taxon>Solanoideae</taxon>
        <taxon>Capsiceae</taxon>
        <taxon>Capsicum</taxon>
    </lineage>
</organism>
<evidence type="ECO:0000256" key="2">
    <source>
        <dbReference type="SAM" id="Phobius"/>
    </source>
</evidence>
<proteinExistence type="predicted"/>
<feature type="transmembrane region" description="Helical" evidence="2">
    <location>
        <begin position="562"/>
        <end position="585"/>
    </location>
</feature>
<dbReference type="Proteomes" id="UP000222542">
    <property type="component" value="Unassembled WGS sequence"/>
</dbReference>
<reference evidence="3 4" key="2">
    <citation type="journal article" date="2017" name="Genome Biol.">
        <title>New reference genome sequences of hot pepper reveal the massive evolution of plant disease-resistance genes by retroduplication.</title>
        <authorList>
            <person name="Kim S."/>
            <person name="Park J."/>
            <person name="Yeom S.I."/>
            <person name="Kim Y.M."/>
            <person name="Seo E."/>
            <person name="Kim K.T."/>
            <person name="Kim M.S."/>
            <person name="Lee J.M."/>
            <person name="Cheong K."/>
            <person name="Shin H.S."/>
            <person name="Kim S.B."/>
            <person name="Han K."/>
            <person name="Lee J."/>
            <person name="Park M."/>
            <person name="Lee H.A."/>
            <person name="Lee H.Y."/>
            <person name="Lee Y."/>
            <person name="Oh S."/>
            <person name="Lee J.H."/>
            <person name="Choi E."/>
            <person name="Choi E."/>
            <person name="Lee S.E."/>
            <person name="Jeon J."/>
            <person name="Kim H."/>
            <person name="Choi G."/>
            <person name="Song H."/>
            <person name="Lee J."/>
            <person name="Lee S.C."/>
            <person name="Kwon J.K."/>
            <person name="Lee H.Y."/>
            <person name="Koo N."/>
            <person name="Hong Y."/>
            <person name="Kim R.W."/>
            <person name="Kang W.H."/>
            <person name="Huh J.H."/>
            <person name="Kang B.C."/>
            <person name="Yang T.J."/>
            <person name="Lee Y.H."/>
            <person name="Bennetzen J.L."/>
            <person name="Choi D."/>
        </authorList>
    </citation>
    <scope>NUCLEOTIDE SEQUENCE [LARGE SCALE GENOMIC DNA]</scope>
    <source>
        <strain evidence="4">cv. CM334</strain>
    </source>
</reference>
<name>A0A2G2YYR9_CAPAN</name>
<protein>
    <submittedName>
        <fullName evidence="3">Uncharacterized protein</fullName>
    </submittedName>
</protein>
<keyword evidence="4" id="KW-1185">Reference proteome</keyword>
<keyword evidence="2" id="KW-0472">Membrane</keyword>
<dbReference type="Gramene" id="PHT74876">
    <property type="protein sequence ID" value="PHT74876"/>
    <property type="gene ID" value="T459_22153"/>
</dbReference>
<dbReference type="AlphaFoldDB" id="A0A2G2YYR9"/>
<keyword evidence="1" id="KW-0175">Coiled coil</keyword>
<evidence type="ECO:0000313" key="4">
    <source>
        <dbReference type="Proteomes" id="UP000222542"/>
    </source>
</evidence>
<evidence type="ECO:0000313" key="3">
    <source>
        <dbReference type="EMBL" id="PHT74876.1"/>
    </source>
</evidence>
<sequence length="751" mass="85063">MIMTRNKNQEGSTTEIEDKLTQIQDQLQKLLEVMTSMTDRTAQTSKELREMKQALNNMTQQEKEVELGRAKASVAGDYSRDQAHFNTTKESQTNGGKFLSRCSKLDFLKFSCQDLRTGLYKDDKLPTGEVGMSFDNLGSLLLVDQEECEATEKADISQQEMCPIPQILLEPRHRKYDKVEPFVMIVGSQGTPIGKDKSLGVEEEIANVEIGMNTEQYEPIDRGKECTSESKVPDLVDIAYRTELKNYMHRFSTKIIKIVIAFPNEISDEMDTNYAIEEDKGGIGEPWREVDEEGKRINSIDFSLSSAINLITELDVVTGLQLTYDGKLEVKDVLNFMENGGLVAATVEKVEIDFYIWREVFLMVSSSGKNLFPGDNMQLKRTHEGHQDKANIMCSQIEAYKNELPIINIVVWQEGKMWRTAGHTQSLKMQGAVAALKNFMAAYPIALDSKGSHAVTSRHCEKLTDFDVAFRQGSTLPLGASYKIIQTVDQSILWIFLLAMLALANFERLENGGKNIVASLKEKQCSYHVDYKSKLGQLKHSLKFMNKLCNTINVERHRLSCILRLIVVLSVLSIVSFTWFIIYGLGGEMQQQLLMVMKMHSLPDGLAFAIRSEIEATKTTFISRVMKRRCGIKDVFLPCDLLRDILTGREHLQCSGRLTYFKSVILRQILKEFLKDSNLFCGEAVDKAFGKQGRYMSRRLNVATLLVPKTTDRKFFDIELNDIALCWFSPCCMTLLSMNFGSIIAHGRGYP</sequence>
<feature type="coiled-coil region" evidence="1">
    <location>
        <begin position="13"/>
        <end position="71"/>
    </location>
</feature>
<reference evidence="3 4" key="1">
    <citation type="journal article" date="2014" name="Nat. Genet.">
        <title>Genome sequence of the hot pepper provides insights into the evolution of pungency in Capsicum species.</title>
        <authorList>
            <person name="Kim S."/>
            <person name="Park M."/>
            <person name="Yeom S.I."/>
            <person name="Kim Y.M."/>
            <person name="Lee J.M."/>
            <person name="Lee H.A."/>
            <person name="Seo E."/>
            <person name="Choi J."/>
            <person name="Cheong K."/>
            <person name="Kim K.T."/>
            <person name="Jung K."/>
            <person name="Lee G.W."/>
            <person name="Oh S.K."/>
            <person name="Bae C."/>
            <person name="Kim S.B."/>
            <person name="Lee H.Y."/>
            <person name="Kim S.Y."/>
            <person name="Kim M.S."/>
            <person name="Kang B.C."/>
            <person name="Jo Y.D."/>
            <person name="Yang H.B."/>
            <person name="Jeong H.J."/>
            <person name="Kang W.H."/>
            <person name="Kwon J.K."/>
            <person name="Shin C."/>
            <person name="Lim J.Y."/>
            <person name="Park J.H."/>
            <person name="Huh J.H."/>
            <person name="Kim J.S."/>
            <person name="Kim B.D."/>
            <person name="Cohen O."/>
            <person name="Paran I."/>
            <person name="Suh M.C."/>
            <person name="Lee S.B."/>
            <person name="Kim Y.K."/>
            <person name="Shin Y."/>
            <person name="Noh S.J."/>
            <person name="Park J."/>
            <person name="Seo Y.S."/>
            <person name="Kwon S.Y."/>
            <person name="Kim H.A."/>
            <person name="Park J.M."/>
            <person name="Kim H.J."/>
            <person name="Choi S.B."/>
            <person name="Bosland P.W."/>
            <person name="Reeves G."/>
            <person name="Jo S.H."/>
            <person name="Lee B.W."/>
            <person name="Cho H.T."/>
            <person name="Choi H.S."/>
            <person name="Lee M.S."/>
            <person name="Yu Y."/>
            <person name="Do Choi Y."/>
            <person name="Park B.S."/>
            <person name="van Deynze A."/>
            <person name="Ashrafi H."/>
            <person name="Hill T."/>
            <person name="Kim W.T."/>
            <person name="Pai H.S."/>
            <person name="Ahn H.K."/>
            <person name="Yeam I."/>
            <person name="Giovannoni J.J."/>
            <person name="Rose J.K."/>
            <person name="Sorensen I."/>
            <person name="Lee S.J."/>
            <person name="Kim R.W."/>
            <person name="Choi I.Y."/>
            <person name="Choi B.S."/>
            <person name="Lim J.S."/>
            <person name="Lee Y.H."/>
            <person name="Choi D."/>
        </authorList>
    </citation>
    <scope>NUCLEOTIDE SEQUENCE [LARGE SCALE GENOMIC DNA]</scope>
    <source>
        <strain evidence="4">cv. CM334</strain>
    </source>
</reference>
<accession>A0A2G2YYR9</accession>
<evidence type="ECO:0000256" key="1">
    <source>
        <dbReference type="SAM" id="Coils"/>
    </source>
</evidence>
<comment type="caution">
    <text evidence="3">The sequence shown here is derived from an EMBL/GenBank/DDBJ whole genome shotgun (WGS) entry which is preliminary data.</text>
</comment>
<dbReference type="EMBL" id="AYRZ02000008">
    <property type="protein sequence ID" value="PHT74876.1"/>
    <property type="molecule type" value="Genomic_DNA"/>
</dbReference>
<keyword evidence="2" id="KW-0812">Transmembrane</keyword>